<dbReference type="Pfam" id="PF13832">
    <property type="entry name" value="zf-HC5HC2H_2"/>
    <property type="match status" value="1"/>
</dbReference>
<comment type="caution">
    <text evidence="15">The sequence shown here is derived from an EMBL/GenBank/DDBJ whole genome shotgun (WGS) entry which is preliminary data.</text>
</comment>
<dbReference type="PANTHER" id="PTHR13793">
    <property type="entry name" value="PHD FINGER PROTEINS"/>
    <property type="match status" value="1"/>
</dbReference>
<dbReference type="InterPro" id="IPR013083">
    <property type="entry name" value="Znf_RING/FYVE/PHD"/>
</dbReference>
<evidence type="ECO:0000256" key="4">
    <source>
        <dbReference type="ARBA" id="ARBA00022771"/>
    </source>
</evidence>
<dbReference type="PROSITE" id="PS50016">
    <property type="entry name" value="ZF_PHD_2"/>
    <property type="match status" value="1"/>
</dbReference>
<dbReference type="GO" id="GO:0006325">
    <property type="term" value="P:chromatin organization"/>
    <property type="evidence" value="ECO:0007669"/>
    <property type="project" value="UniProtKB-ARBA"/>
</dbReference>
<feature type="region of interest" description="Disordered" evidence="10">
    <location>
        <begin position="412"/>
        <end position="444"/>
    </location>
</feature>
<dbReference type="OrthoDB" id="20839at2759"/>
<evidence type="ECO:0000256" key="7">
    <source>
        <dbReference type="ARBA" id="ARBA00023242"/>
    </source>
</evidence>
<dbReference type="SMART" id="SM00249">
    <property type="entry name" value="PHD"/>
    <property type="match status" value="2"/>
</dbReference>
<dbReference type="SMART" id="SM00293">
    <property type="entry name" value="PWWP"/>
    <property type="match status" value="1"/>
</dbReference>
<keyword evidence="5" id="KW-0862">Zinc</keyword>
<evidence type="ECO:0000313" key="16">
    <source>
        <dbReference type="Proteomes" id="UP000245383"/>
    </source>
</evidence>
<feature type="region of interest" description="Disordered" evidence="10">
    <location>
        <begin position="17"/>
        <end position="38"/>
    </location>
</feature>
<keyword evidence="7" id="KW-0539">Nucleus</keyword>
<feature type="domain" description="Bromo" evidence="11">
    <location>
        <begin position="1218"/>
        <end position="1288"/>
    </location>
</feature>
<dbReference type="GO" id="GO:0008270">
    <property type="term" value="F:zinc ion binding"/>
    <property type="evidence" value="ECO:0007669"/>
    <property type="project" value="UniProtKB-KW"/>
</dbReference>
<feature type="compositionally biased region" description="Polar residues" evidence="10">
    <location>
        <begin position="1542"/>
        <end position="1569"/>
    </location>
</feature>
<evidence type="ECO:0000259" key="13">
    <source>
        <dbReference type="PROSITE" id="PS50812"/>
    </source>
</evidence>
<keyword evidence="3" id="KW-0677">Repeat</keyword>
<dbReference type="EMBL" id="MBFR01000076">
    <property type="protein sequence ID" value="PVU94735.1"/>
    <property type="molecule type" value="Genomic_DNA"/>
</dbReference>
<evidence type="ECO:0000259" key="14">
    <source>
        <dbReference type="PROSITE" id="PS51805"/>
    </source>
</evidence>
<dbReference type="GO" id="GO:0006357">
    <property type="term" value="P:regulation of transcription by RNA polymerase II"/>
    <property type="evidence" value="ECO:0007669"/>
    <property type="project" value="TreeGrafter"/>
</dbReference>
<dbReference type="FunFam" id="3.30.40.10:FF:000007">
    <property type="entry name" value="Bromodomain containing 1, isoform CRA_b"/>
    <property type="match status" value="1"/>
</dbReference>
<evidence type="ECO:0000313" key="15">
    <source>
        <dbReference type="EMBL" id="PVU94735.1"/>
    </source>
</evidence>
<dbReference type="PANTHER" id="PTHR13793:SF107">
    <property type="entry name" value="BROMODOMAIN-CONTAINING PROTEIN HOMOLOG"/>
    <property type="match status" value="1"/>
</dbReference>
<evidence type="ECO:0000256" key="8">
    <source>
        <dbReference type="PROSITE-ProRule" id="PRU00035"/>
    </source>
</evidence>
<dbReference type="Pfam" id="PF10513">
    <property type="entry name" value="EPL1"/>
    <property type="match status" value="1"/>
</dbReference>
<dbReference type="CDD" id="cd15492">
    <property type="entry name" value="PHD_BRPF_JADE_like"/>
    <property type="match status" value="1"/>
</dbReference>
<dbReference type="PROSITE" id="PS01359">
    <property type="entry name" value="ZF_PHD_1"/>
    <property type="match status" value="1"/>
</dbReference>
<feature type="domain" description="PWWP" evidence="13">
    <location>
        <begin position="1685"/>
        <end position="1741"/>
    </location>
</feature>
<dbReference type="InterPro" id="IPR019542">
    <property type="entry name" value="Enhancer_polycomb-like_N"/>
</dbReference>
<dbReference type="InterPro" id="IPR001487">
    <property type="entry name" value="Bromodomain"/>
</dbReference>
<organism evidence="15 16">
    <name type="scientific">Smittium simulii</name>
    <dbReference type="NCBI Taxonomy" id="133385"/>
    <lineage>
        <taxon>Eukaryota</taxon>
        <taxon>Fungi</taxon>
        <taxon>Fungi incertae sedis</taxon>
        <taxon>Zoopagomycota</taxon>
        <taxon>Kickxellomycotina</taxon>
        <taxon>Harpellomycetes</taxon>
        <taxon>Harpellales</taxon>
        <taxon>Legeriomycetaceae</taxon>
        <taxon>Smittium</taxon>
    </lineage>
</organism>
<dbReference type="Gene3D" id="3.30.40.10">
    <property type="entry name" value="Zinc/RING finger domain, C3HC4 (zinc finger)"/>
    <property type="match status" value="2"/>
</dbReference>
<dbReference type="STRING" id="133385.A0A2T9YQW4"/>
<dbReference type="SUPFAM" id="SSF47370">
    <property type="entry name" value="Bromodomain"/>
    <property type="match status" value="1"/>
</dbReference>
<dbReference type="InterPro" id="IPR019787">
    <property type="entry name" value="Znf_PHD-finger"/>
</dbReference>
<feature type="region of interest" description="Disordered" evidence="10">
    <location>
        <begin position="1430"/>
        <end position="1455"/>
    </location>
</feature>
<dbReference type="Proteomes" id="UP000245383">
    <property type="component" value="Unassembled WGS sequence"/>
</dbReference>
<feature type="region of interest" description="Disordered" evidence="10">
    <location>
        <begin position="1494"/>
        <end position="1521"/>
    </location>
</feature>
<dbReference type="InterPro" id="IPR011011">
    <property type="entry name" value="Znf_FYVE_PHD"/>
</dbReference>
<comment type="subcellular location">
    <subcellularLocation>
        <location evidence="1">Nucleus</location>
    </subcellularLocation>
</comment>
<accession>A0A2T9YQW4</accession>
<dbReference type="Gene3D" id="2.30.30.140">
    <property type="match status" value="1"/>
</dbReference>
<evidence type="ECO:0000256" key="5">
    <source>
        <dbReference type="ARBA" id="ARBA00022833"/>
    </source>
</evidence>
<reference evidence="15 16" key="1">
    <citation type="journal article" date="2018" name="MBio">
        <title>Comparative Genomics Reveals the Core Gene Toolbox for the Fungus-Insect Symbiosis.</title>
        <authorList>
            <person name="Wang Y."/>
            <person name="Stata M."/>
            <person name="Wang W."/>
            <person name="Stajich J.E."/>
            <person name="White M.M."/>
            <person name="Moncalvo J.M."/>
        </authorList>
    </citation>
    <scope>NUCLEOTIDE SEQUENCE [LARGE SCALE GENOMIC DNA]</scope>
    <source>
        <strain evidence="15 16">SWE-8-4</strain>
    </source>
</reference>
<dbReference type="SUPFAM" id="SSF63748">
    <property type="entry name" value="Tudor/PWWP/MBT"/>
    <property type="match status" value="1"/>
</dbReference>
<dbReference type="GO" id="GO:0005634">
    <property type="term" value="C:nucleus"/>
    <property type="evidence" value="ECO:0007669"/>
    <property type="project" value="UniProtKB-SubCell"/>
</dbReference>
<dbReference type="PROSITE" id="PS50812">
    <property type="entry name" value="PWWP"/>
    <property type="match status" value="1"/>
</dbReference>
<keyword evidence="4 9" id="KW-0863">Zinc-finger</keyword>
<evidence type="ECO:0000256" key="2">
    <source>
        <dbReference type="ARBA" id="ARBA00022723"/>
    </source>
</evidence>
<dbReference type="InterPro" id="IPR000313">
    <property type="entry name" value="PWWP_dom"/>
</dbReference>
<dbReference type="PRINTS" id="PR00503">
    <property type="entry name" value="BROMODOMAIN"/>
</dbReference>
<dbReference type="Pfam" id="PF13831">
    <property type="entry name" value="PHD_2"/>
    <property type="match status" value="1"/>
</dbReference>
<name>A0A2T9YQW4_9FUNG</name>
<evidence type="ECO:0000256" key="3">
    <source>
        <dbReference type="ARBA" id="ARBA00022737"/>
    </source>
</evidence>
<dbReference type="FunFam" id="3.30.40.10:FF:000008">
    <property type="entry name" value="Bromodomain containing 1, isoform CRA_a"/>
    <property type="match status" value="1"/>
</dbReference>
<dbReference type="InterPro" id="IPR001965">
    <property type="entry name" value="Znf_PHD"/>
</dbReference>
<feature type="domain" description="PHD-type" evidence="12">
    <location>
        <begin position="758"/>
        <end position="808"/>
    </location>
</feature>
<feature type="compositionally biased region" description="Basic residues" evidence="10">
    <location>
        <begin position="19"/>
        <end position="34"/>
    </location>
</feature>
<dbReference type="InterPro" id="IPR050701">
    <property type="entry name" value="Histone_Mod_Regulator"/>
</dbReference>
<protein>
    <recommendedName>
        <fullName evidence="17">Histone acetyltransferase</fullName>
    </recommendedName>
</protein>
<feature type="compositionally biased region" description="Polar residues" evidence="10">
    <location>
        <begin position="1509"/>
        <end position="1518"/>
    </location>
</feature>
<dbReference type="InterPro" id="IPR019786">
    <property type="entry name" value="Zinc_finger_PHD-type_CS"/>
</dbReference>
<sequence length="1795" mass="202487">MLSPGIDSIPTKNLQQLNQKKKKLGSKKRSRAKNRSNNIELPLSKFATVFIPENLDKNLNTNPLDSKQLQSTNLPYLSNEAFVSLPLNPLKNKLTIPCASDKNSITVHVNSFSAQNSVSALKFNNTTNQAEPLLESSSKNFNNLSVEIASVKIPENLFIDQALTQLANLPDFHLTSTQNFIPNNSHKKSILSIASNSSTHEKTLSNSVKSLSNSTVPFTIADFANFTNPNNSKLLDFKNIDTPAHIIDTNDLTTNTVASSSFDSNADPNNINSNQLEILSTTSIDSHTDPNYLPLSSDDNNISHKQQSLDDTVIYTHNSDCNKLTENNYTNQKLSICESNNTTSICPLQSINNEETIIDIVNQNSPILSTMLVDIPNNDSNDNLKIKLNNAYADSTKNTLIESNSANTFNDLINSSSTPKRRKRRSIKPFSSTRTLRRSSTNKNVDYSQPPFAWALSSSYIPSRTPSSLKSRKKFKSISHDDHVNFSVNKKLKRFNDINKEYLSDNSINSSNNISKSPNFNIPNNISDSIKPREERNWDEFFPLLNLDLPILVKNSTSSSSLDTFDKNNSIYITDSKSINGSEVKLDTIVSSTTDSSDFSNINSDLNCPPNTKNINSKKIIQDKTPRIFKERGSSTTNNNYTTVLSIKNESLSLPIADYTLTDSFLNNDNVRIPQNHYIRYIDLSNKERLTAIEYDLDELDYNWLKLVSKNISSTDVTLTEDLMESVLDFLEKEWFDLTRDIQNQMSQKNLANLAAEDAACSICGEEECDNSNAIVFCDGCNLAVHQDCYGIPYIPEGQWLCRKCMLSPGCDVSCIFCPHRGGAFKKTTCNQWAHLMCALWIPEVGISNTVYMEPIDSVNTIPKSRWKLACSICGIRDGACIQCSVKNCYTAFHVQCAFKAHLYMKMKVYQNHNNSMFNIFCCKHTPPDHLKTIDLEAPRKALGILPKLLNENISNNSSKVFCSPTLDEKDLNSTNKASLLKKKIIKKPRGRPKKNVISDSYSDLSSNFSLSLDKTIEYGDFSPSRKTSDLISAKNCLTTSQYMDINSNYKDLSSQISIENNISSDLSLILTSKIFSLDSPVINHYIFDKLMNFLESCGMCNKFNLLKQHWTEIAKLLCKYWSLKRKQRNGAPLIKRLYLEPWTYSSSWNITPTSTKSDDIIKIESAHSNLVILRALANDILTREKFKAKIINNMVAAITAIIYPLKNYYLEILDIIDKRDKLGTFSKPVSLDEAPYYCDIIKKPMDLTTIRKKVHSFDYSNLKEFESDLMLVFNNCITYNENKSYHNNLARRLLSVSKDLMDNLRVQCQLLNINENQQYPTLPVGIYNDFNTLDPEQCSQTSNNINELDSNSENKSVDYYKKLGTEGLKLGCSMVQQQWQLIIQSTLLSNSESINPIPDSNSICEKIYNELKLKKKTFNKRKALADNDTNSKNVTTKKKKKKITNNSNSNLVDSGITSETRKVLNTVTASSNDTSCNKLSQTLQILETTKISKSSEKQEPMNSDVMPNRTTRSTATAISKDVDATRKNPINNIQTENSIKLIGTSNNSTDLPSSNSKNKNTDIASYKQSNDKEIKKSCKNISGETNKHEASPEKPQKPNFNAKTDILEKDNVMSTRSKKINLDESTDHGGSLKESSAIVERDEAENINSVEYFYRPKAKKIDGKYVLSDDSPAIFRIPTHKWPIGTLVWASMPSFPWFPAEIFDHESRKIPQDVHKDRKNPEKNCVLVYFYDVQLTHRTWKWLSPYNVLKLGADKELDEQLKLARTARSSSSKKQVIAAYNASTSASGRIKRRR</sequence>
<evidence type="ECO:0008006" key="17">
    <source>
        <dbReference type="Google" id="ProtNLM"/>
    </source>
</evidence>
<dbReference type="InterPro" id="IPR036427">
    <property type="entry name" value="Bromodomain-like_sf"/>
</dbReference>
<evidence type="ECO:0000256" key="10">
    <source>
        <dbReference type="SAM" id="MobiDB-lite"/>
    </source>
</evidence>
<dbReference type="SMART" id="SM00297">
    <property type="entry name" value="BROMO"/>
    <property type="match status" value="1"/>
</dbReference>
<dbReference type="Pfam" id="PF00439">
    <property type="entry name" value="Bromodomain"/>
    <property type="match status" value="1"/>
</dbReference>
<keyword evidence="16" id="KW-1185">Reference proteome</keyword>
<dbReference type="PROSITE" id="PS51805">
    <property type="entry name" value="EPHD"/>
    <property type="match status" value="1"/>
</dbReference>
<feature type="domain" description="PHD-type" evidence="14">
    <location>
        <begin position="812"/>
        <end position="926"/>
    </location>
</feature>
<dbReference type="Gene3D" id="1.20.920.10">
    <property type="entry name" value="Bromodomain-like"/>
    <property type="match status" value="1"/>
</dbReference>
<evidence type="ECO:0000259" key="12">
    <source>
        <dbReference type="PROSITE" id="PS50016"/>
    </source>
</evidence>
<gene>
    <name evidence="15" type="ORF">BB561_002305</name>
</gene>
<dbReference type="Pfam" id="PF00855">
    <property type="entry name" value="PWWP"/>
    <property type="match status" value="1"/>
</dbReference>
<keyword evidence="6 8" id="KW-0103">Bromodomain</keyword>
<dbReference type="CDD" id="cd05839">
    <property type="entry name" value="PWWP_BRPF"/>
    <property type="match status" value="1"/>
</dbReference>
<proteinExistence type="predicted"/>
<evidence type="ECO:0000256" key="1">
    <source>
        <dbReference type="ARBA" id="ARBA00004123"/>
    </source>
</evidence>
<evidence type="ECO:0000256" key="9">
    <source>
        <dbReference type="PROSITE-ProRule" id="PRU00146"/>
    </source>
</evidence>
<evidence type="ECO:0000256" key="6">
    <source>
        <dbReference type="ARBA" id="ARBA00023117"/>
    </source>
</evidence>
<dbReference type="PROSITE" id="PS50014">
    <property type="entry name" value="BROMODOMAIN_2"/>
    <property type="match status" value="1"/>
</dbReference>
<keyword evidence="2" id="KW-0479">Metal-binding</keyword>
<evidence type="ECO:0000259" key="11">
    <source>
        <dbReference type="PROSITE" id="PS50014"/>
    </source>
</evidence>
<feature type="region of interest" description="Disordered" evidence="10">
    <location>
        <begin position="1542"/>
        <end position="1575"/>
    </location>
</feature>
<dbReference type="InterPro" id="IPR034732">
    <property type="entry name" value="EPHD"/>
</dbReference>
<feature type="compositionally biased region" description="Low complexity" evidence="10">
    <location>
        <begin position="428"/>
        <end position="441"/>
    </location>
</feature>
<dbReference type="CDD" id="cd04369">
    <property type="entry name" value="Bromodomain"/>
    <property type="match status" value="1"/>
</dbReference>
<dbReference type="SUPFAM" id="SSF57903">
    <property type="entry name" value="FYVE/PHD zinc finger"/>
    <property type="match status" value="1"/>
</dbReference>